<dbReference type="AlphaFoldDB" id="A0A1W6WN37"/>
<dbReference type="EMBL" id="CP021061">
    <property type="protein sequence ID" value="ARP57965.1"/>
    <property type="molecule type" value="Genomic_DNA"/>
</dbReference>
<evidence type="ECO:0000313" key="1">
    <source>
        <dbReference type="EMBL" id="ARP57965.1"/>
    </source>
</evidence>
<proteinExistence type="predicted"/>
<reference evidence="1 2" key="1">
    <citation type="submission" date="2017-04" db="EMBL/GenBank/DDBJ databases">
        <title>Complete Genome Sequence of Bacillus thuringiensis type Strain ATCC 10792.</title>
        <authorList>
            <person name="Oh D.-H."/>
            <person name="Park B.-J."/>
            <person name="Shuai W."/>
            <person name="Chelliah R."/>
        </authorList>
    </citation>
    <scope>NUCLEOTIDE SEQUENCE [LARGE SCALE GENOMIC DNA]</scope>
    <source>
        <strain evidence="1 2">ATCC 10792</strain>
    </source>
</reference>
<evidence type="ECO:0000313" key="2">
    <source>
        <dbReference type="Proteomes" id="UP000194143"/>
    </source>
</evidence>
<dbReference type="RefSeq" id="WP_001145608.1">
    <property type="nucleotide sequence ID" value="NZ_CP021061.1"/>
</dbReference>
<dbReference type="GeneID" id="67470708"/>
<gene>
    <name evidence="1" type="ORF">CAB88_13200</name>
</gene>
<dbReference type="Proteomes" id="UP000194143">
    <property type="component" value="Chromosome"/>
</dbReference>
<name>A0A1W6WN37_BACTU</name>
<keyword evidence="2" id="KW-1185">Reference proteome</keyword>
<protein>
    <submittedName>
        <fullName evidence="1">Phage tail protein</fullName>
    </submittedName>
</protein>
<accession>A0A1W6WN37</accession>
<organism evidence="1 2">
    <name type="scientific">Bacillus thuringiensis</name>
    <dbReference type="NCBI Taxonomy" id="1428"/>
    <lineage>
        <taxon>Bacteria</taxon>
        <taxon>Bacillati</taxon>
        <taxon>Bacillota</taxon>
        <taxon>Bacilli</taxon>
        <taxon>Bacillales</taxon>
        <taxon>Bacillaceae</taxon>
        <taxon>Bacillus</taxon>
        <taxon>Bacillus cereus group</taxon>
    </lineage>
</organism>
<sequence length="189" mass="20952">MPVTVDVFDAVEIKNASVLFKGEHVTDPFGCVGKLDAETEIKSVEKKCGGFTQKKKSKPTQMNVKISGHMQLKVIRNIFGITNEGLIDGVYSYGIDSLGKDFAFVAEELDIFEENTRLIAFPNCTSATGFVKSVENGAEELAEVELEVTALSDEFGRFYYEGIELPETVAKEWMTKFDSAKLRKTAQTK</sequence>